<sequence>MTHSDSGGRSVESDGPFDRIQSGFDALFAVSVVEEVFEAVDFEALSDGAPYEQAVDHERLSRALGGPAGRVVAQRLVRRATGGTLAGVVGREVAGRVGSAAVRRVLERTNPEVVVRTLAEVVDTRAPEDPGSPVALDVEGIDDLDGIGEDDDLGDADDVEGDDTGGD</sequence>
<dbReference type="AlphaFoldDB" id="A0ABD5UJ52"/>
<name>A0ABD5UJ52_9EURY</name>
<evidence type="ECO:0000313" key="3">
    <source>
        <dbReference type="Proteomes" id="UP001596406"/>
    </source>
</evidence>
<dbReference type="RefSeq" id="WP_304449859.1">
    <property type="nucleotide sequence ID" value="NZ_JARRAH010000003.1"/>
</dbReference>
<gene>
    <name evidence="2" type="ORF">ACFQHK_16790</name>
</gene>
<evidence type="ECO:0000313" key="2">
    <source>
        <dbReference type="EMBL" id="MFC6838141.1"/>
    </source>
</evidence>
<protein>
    <submittedName>
        <fullName evidence="2">Uncharacterized protein</fullName>
    </submittedName>
</protein>
<organism evidence="2 3">
    <name type="scientific">Halomarina ordinaria</name>
    <dbReference type="NCBI Taxonomy" id="3033939"/>
    <lineage>
        <taxon>Archaea</taxon>
        <taxon>Methanobacteriati</taxon>
        <taxon>Methanobacteriota</taxon>
        <taxon>Stenosarchaea group</taxon>
        <taxon>Halobacteria</taxon>
        <taxon>Halobacteriales</taxon>
        <taxon>Natronomonadaceae</taxon>
        <taxon>Halomarina</taxon>
    </lineage>
</organism>
<reference evidence="2 3" key="1">
    <citation type="journal article" date="2019" name="Int. J. Syst. Evol. Microbiol.">
        <title>The Global Catalogue of Microorganisms (GCM) 10K type strain sequencing project: providing services to taxonomists for standard genome sequencing and annotation.</title>
        <authorList>
            <consortium name="The Broad Institute Genomics Platform"/>
            <consortium name="The Broad Institute Genome Sequencing Center for Infectious Disease"/>
            <person name="Wu L."/>
            <person name="Ma J."/>
        </authorList>
    </citation>
    <scope>NUCLEOTIDE SEQUENCE [LARGE SCALE GENOMIC DNA]</scope>
    <source>
        <strain evidence="2 3">PSRA2</strain>
    </source>
</reference>
<dbReference type="EMBL" id="JBHSXM010000003">
    <property type="protein sequence ID" value="MFC6838141.1"/>
    <property type="molecule type" value="Genomic_DNA"/>
</dbReference>
<accession>A0ABD5UJ52</accession>
<feature type="compositionally biased region" description="Acidic residues" evidence="1">
    <location>
        <begin position="139"/>
        <end position="167"/>
    </location>
</feature>
<evidence type="ECO:0000256" key="1">
    <source>
        <dbReference type="SAM" id="MobiDB-lite"/>
    </source>
</evidence>
<dbReference type="Proteomes" id="UP001596406">
    <property type="component" value="Unassembled WGS sequence"/>
</dbReference>
<keyword evidence="3" id="KW-1185">Reference proteome</keyword>
<comment type="caution">
    <text evidence="2">The sequence shown here is derived from an EMBL/GenBank/DDBJ whole genome shotgun (WGS) entry which is preliminary data.</text>
</comment>
<feature type="region of interest" description="Disordered" evidence="1">
    <location>
        <begin position="124"/>
        <end position="167"/>
    </location>
</feature>
<proteinExistence type="predicted"/>